<dbReference type="Gene3D" id="1.20.1720.10">
    <property type="entry name" value="Multidrug resistance protein D"/>
    <property type="match status" value="1"/>
</dbReference>
<accession>A0A642V3P6</accession>
<gene>
    <name evidence="8" type="ORF">TRICI_003454</name>
</gene>
<comment type="caution">
    <text evidence="8">The sequence shown here is derived from an EMBL/GenBank/DDBJ whole genome shotgun (WGS) entry which is preliminary data.</text>
</comment>
<organism evidence="8 9">
    <name type="scientific">Trichomonascus ciferrii</name>
    <dbReference type="NCBI Taxonomy" id="44093"/>
    <lineage>
        <taxon>Eukaryota</taxon>
        <taxon>Fungi</taxon>
        <taxon>Dikarya</taxon>
        <taxon>Ascomycota</taxon>
        <taxon>Saccharomycotina</taxon>
        <taxon>Dipodascomycetes</taxon>
        <taxon>Dipodascales</taxon>
        <taxon>Trichomonascaceae</taxon>
        <taxon>Trichomonascus</taxon>
        <taxon>Trichomonascus ciferrii complex</taxon>
    </lineage>
</organism>
<dbReference type="Pfam" id="PF07690">
    <property type="entry name" value="MFS_1"/>
    <property type="match status" value="1"/>
</dbReference>
<dbReference type="Gene3D" id="1.20.1250.20">
    <property type="entry name" value="MFS general substrate transporter like domains"/>
    <property type="match status" value="1"/>
</dbReference>
<name>A0A642V3P6_9ASCO</name>
<dbReference type="OrthoDB" id="2130629at2759"/>
<evidence type="ECO:0000256" key="3">
    <source>
        <dbReference type="ARBA" id="ARBA00022989"/>
    </source>
</evidence>
<dbReference type="GO" id="GO:0016020">
    <property type="term" value="C:membrane"/>
    <property type="evidence" value="ECO:0007669"/>
    <property type="project" value="UniProtKB-SubCell"/>
</dbReference>
<comment type="subcellular location">
    <subcellularLocation>
        <location evidence="1">Membrane</location>
        <topology evidence="1">Multi-pass membrane protein</topology>
    </subcellularLocation>
</comment>
<keyword evidence="2 6" id="KW-0812">Transmembrane</keyword>
<feature type="domain" description="Major facilitator superfamily (MFS) profile" evidence="7">
    <location>
        <begin position="117"/>
        <end position="591"/>
    </location>
</feature>
<feature type="transmembrane region" description="Helical" evidence="6">
    <location>
        <begin position="273"/>
        <end position="295"/>
    </location>
</feature>
<feature type="compositionally biased region" description="Basic and acidic residues" evidence="5">
    <location>
        <begin position="22"/>
        <end position="32"/>
    </location>
</feature>
<feature type="transmembrane region" description="Helical" evidence="6">
    <location>
        <begin position="207"/>
        <end position="233"/>
    </location>
</feature>
<evidence type="ECO:0000256" key="6">
    <source>
        <dbReference type="SAM" id="Phobius"/>
    </source>
</evidence>
<keyword evidence="9" id="KW-1185">Reference proteome</keyword>
<evidence type="ECO:0000256" key="1">
    <source>
        <dbReference type="ARBA" id="ARBA00004141"/>
    </source>
</evidence>
<dbReference type="GO" id="GO:0022857">
    <property type="term" value="F:transmembrane transporter activity"/>
    <property type="evidence" value="ECO:0007669"/>
    <property type="project" value="InterPro"/>
</dbReference>
<dbReference type="SUPFAM" id="SSF103473">
    <property type="entry name" value="MFS general substrate transporter"/>
    <property type="match status" value="1"/>
</dbReference>
<sequence>MDEGCNRPGMTGSSFSVLPESVKSRMSIESKAGKGSAASDNGSEGVDVTSIEITVSRNVEESVTSGKGLHDESRSSRLQDDDGGASSSSSSGSGMDIMEIEDPGIDVNVSRSRTIAIITSITGITAISSFLVGLLTVCIPVISRDLDIAPELELWPMAAFGVACGCALLPCGAVADFLGCRRMCLLGGFLQACSTVGAGLSKSATQLIAIRILAGVATSLTLPGAVGVTAGAFPSNVHPRRRSAAFASMAGGQSMGFGTGLAIGGVFADSIGWRWGFYTVAMLNGLTLVMALWALPSAVDGPLKSDSFKRLGREVDWVGAAIISTGLAFLSYVLGVTTGSGAKEELRKPQNIVLLCVGVLLFPVFSFWMRRQTRLNRPALIPNSLWTTNLPFTAVCIAVFLLYGILNASEQLATLYFQDVRELSALTSSLYFLPAAVMAILMNFFVGTFLPYLRPSIAVPFSCLVSAIGPLLLATLSKTNGPGYWQGMFQAMVLNPIGQQIIYTVGNLIMTAAFPTKTQALAGGVFNMLAEIGRSVGVSTTAVIARQVASQSHRSTAQESLLVGYKAGWWYNTALAFCSVAISFWGLRHVHKLGVKND</sequence>
<proteinExistence type="predicted"/>
<evidence type="ECO:0000259" key="7">
    <source>
        <dbReference type="PROSITE" id="PS50850"/>
    </source>
</evidence>
<feature type="region of interest" description="Disordered" evidence="5">
    <location>
        <begin position="1"/>
        <end position="97"/>
    </location>
</feature>
<feature type="compositionally biased region" description="Low complexity" evidence="5">
    <location>
        <begin position="84"/>
        <end position="96"/>
    </location>
</feature>
<dbReference type="VEuPathDB" id="FungiDB:TRICI_003454"/>
<dbReference type="AlphaFoldDB" id="A0A642V3P6"/>
<evidence type="ECO:0000256" key="2">
    <source>
        <dbReference type="ARBA" id="ARBA00022692"/>
    </source>
</evidence>
<evidence type="ECO:0000256" key="5">
    <source>
        <dbReference type="SAM" id="MobiDB-lite"/>
    </source>
</evidence>
<feature type="transmembrane region" description="Helical" evidence="6">
    <location>
        <begin position="429"/>
        <end position="450"/>
    </location>
</feature>
<dbReference type="InterPro" id="IPR036259">
    <property type="entry name" value="MFS_trans_sf"/>
</dbReference>
<keyword evidence="3 6" id="KW-1133">Transmembrane helix</keyword>
<feature type="compositionally biased region" description="Polar residues" evidence="5">
    <location>
        <begin position="51"/>
        <end position="65"/>
    </location>
</feature>
<feature type="transmembrane region" description="Helical" evidence="6">
    <location>
        <begin position="569"/>
        <end position="587"/>
    </location>
</feature>
<protein>
    <recommendedName>
        <fullName evidence="7">Major facilitator superfamily (MFS) profile domain-containing protein</fullName>
    </recommendedName>
</protein>
<evidence type="ECO:0000256" key="4">
    <source>
        <dbReference type="ARBA" id="ARBA00023136"/>
    </source>
</evidence>
<dbReference type="InterPro" id="IPR020846">
    <property type="entry name" value="MFS_dom"/>
</dbReference>
<feature type="transmembrane region" description="Helical" evidence="6">
    <location>
        <begin position="245"/>
        <end position="267"/>
    </location>
</feature>
<evidence type="ECO:0000313" key="8">
    <source>
        <dbReference type="EMBL" id="KAA8912545.1"/>
    </source>
</evidence>
<feature type="transmembrane region" description="Helical" evidence="6">
    <location>
        <begin position="390"/>
        <end position="409"/>
    </location>
</feature>
<dbReference type="PROSITE" id="PS50850">
    <property type="entry name" value="MFS"/>
    <property type="match status" value="1"/>
</dbReference>
<feature type="transmembrane region" description="Helical" evidence="6">
    <location>
        <begin position="154"/>
        <end position="177"/>
    </location>
</feature>
<dbReference type="InterPro" id="IPR011701">
    <property type="entry name" value="MFS"/>
</dbReference>
<feature type="transmembrane region" description="Helical" evidence="6">
    <location>
        <begin position="352"/>
        <end position="369"/>
    </location>
</feature>
<dbReference type="PANTHER" id="PTHR42718:SF10">
    <property type="entry name" value="TRANSPORTER, PUTATIVE (AFU_ORTHOLOGUE AFUA_8G06760)-RELATED"/>
    <property type="match status" value="1"/>
</dbReference>
<keyword evidence="4 6" id="KW-0472">Membrane</keyword>
<feature type="compositionally biased region" description="Basic and acidic residues" evidence="5">
    <location>
        <begin position="68"/>
        <end position="80"/>
    </location>
</feature>
<reference evidence="8" key="1">
    <citation type="journal article" date="2019" name="G3 (Bethesda)">
        <title>Genome Assemblies of Two Rare Opportunistic Yeast Pathogens: Diutina rugosa (syn. Candida rugosa) and Trichomonascus ciferrii (syn. Candida ciferrii).</title>
        <authorList>
            <person name="Mixao V."/>
            <person name="Saus E."/>
            <person name="Hansen A.P."/>
            <person name="Lass-Florl C."/>
            <person name="Gabaldon T."/>
        </authorList>
    </citation>
    <scope>NUCLEOTIDE SEQUENCE</scope>
    <source>
        <strain evidence="8">CBS 4856</strain>
    </source>
</reference>
<dbReference type="Proteomes" id="UP000761534">
    <property type="component" value="Unassembled WGS sequence"/>
</dbReference>
<feature type="transmembrane region" description="Helical" evidence="6">
    <location>
        <begin position="115"/>
        <end position="142"/>
    </location>
</feature>
<dbReference type="EMBL" id="SWFS01000253">
    <property type="protein sequence ID" value="KAA8912545.1"/>
    <property type="molecule type" value="Genomic_DNA"/>
</dbReference>
<evidence type="ECO:0000313" key="9">
    <source>
        <dbReference type="Proteomes" id="UP000761534"/>
    </source>
</evidence>
<feature type="transmembrane region" description="Helical" evidence="6">
    <location>
        <begin position="315"/>
        <end position="332"/>
    </location>
</feature>
<feature type="transmembrane region" description="Helical" evidence="6">
    <location>
        <begin position="457"/>
        <end position="476"/>
    </location>
</feature>
<dbReference type="PANTHER" id="PTHR42718">
    <property type="entry name" value="MAJOR FACILITATOR SUPERFAMILY MULTIDRUG TRANSPORTER MFSC"/>
    <property type="match status" value="1"/>
</dbReference>